<dbReference type="GO" id="GO:0004040">
    <property type="term" value="F:amidase activity"/>
    <property type="evidence" value="ECO:0007669"/>
    <property type="project" value="UniProtKB-EC"/>
</dbReference>
<comment type="caution">
    <text evidence="6">The sequence shown here is derived from an EMBL/GenBank/DDBJ whole genome shotgun (WGS) entry which is preliminary data.</text>
</comment>
<name>A0A2S4UNP9_9BASI</name>
<evidence type="ECO:0000256" key="1">
    <source>
        <dbReference type="ARBA" id="ARBA00001311"/>
    </source>
</evidence>
<dbReference type="InterPro" id="IPR036928">
    <property type="entry name" value="AS_sf"/>
</dbReference>
<reference evidence="6" key="1">
    <citation type="submission" date="2017-12" db="EMBL/GenBank/DDBJ databases">
        <title>Gene loss provides genomic basis for host adaptation in cereal stripe rust fungi.</title>
        <authorList>
            <person name="Xia C."/>
        </authorList>
    </citation>
    <scope>NUCLEOTIDE SEQUENCE [LARGE SCALE GENOMIC DNA]</scope>
    <source>
        <strain evidence="6">93-210</strain>
    </source>
</reference>
<dbReference type="PROSITE" id="PS00571">
    <property type="entry name" value="AMIDASES"/>
    <property type="match status" value="1"/>
</dbReference>
<dbReference type="GO" id="GO:0017064">
    <property type="term" value="F:fatty acid amide hydrolase activity"/>
    <property type="evidence" value="ECO:0007669"/>
    <property type="project" value="TreeGrafter"/>
</dbReference>
<dbReference type="GO" id="GO:0009062">
    <property type="term" value="P:fatty acid catabolic process"/>
    <property type="evidence" value="ECO:0007669"/>
    <property type="project" value="TreeGrafter"/>
</dbReference>
<dbReference type="Gene3D" id="3.90.1300.10">
    <property type="entry name" value="Amidase signature (AS) domain"/>
    <property type="match status" value="1"/>
</dbReference>
<protein>
    <recommendedName>
        <fullName evidence="3">amidase</fullName>
        <ecNumber evidence="3">3.5.1.4</ecNumber>
    </recommendedName>
</protein>
<dbReference type="PANTHER" id="PTHR45847:SF6">
    <property type="entry name" value="FATTY ACID AMIDE HYDROLASE"/>
    <property type="match status" value="1"/>
</dbReference>
<evidence type="ECO:0000313" key="7">
    <source>
        <dbReference type="Proteomes" id="UP000239156"/>
    </source>
</evidence>
<dbReference type="SUPFAM" id="SSF75304">
    <property type="entry name" value="Amidase signature (AS) enzymes"/>
    <property type="match status" value="1"/>
</dbReference>
<organism evidence="6 7">
    <name type="scientific">Puccinia striiformis</name>
    <dbReference type="NCBI Taxonomy" id="27350"/>
    <lineage>
        <taxon>Eukaryota</taxon>
        <taxon>Fungi</taxon>
        <taxon>Dikarya</taxon>
        <taxon>Basidiomycota</taxon>
        <taxon>Pucciniomycotina</taxon>
        <taxon>Pucciniomycetes</taxon>
        <taxon>Pucciniales</taxon>
        <taxon>Pucciniaceae</taxon>
        <taxon>Puccinia</taxon>
    </lineage>
</organism>
<dbReference type="Pfam" id="PF01425">
    <property type="entry name" value="Amidase"/>
    <property type="match status" value="1"/>
</dbReference>
<keyword evidence="4" id="KW-0378">Hydrolase</keyword>
<dbReference type="EMBL" id="PKSL01000215">
    <property type="protein sequence ID" value="POV98827.1"/>
    <property type="molecule type" value="Genomic_DNA"/>
</dbReference>
<dbReference type="AlphaFoldDB" id="A0A2S4UNP9"/>
<dbReference type="VEuPathDB" id="FungiDB:PSTT_14163"/>
<accession>A0A2S4UNP9</accession>
<keyword evidence="7" id="KW-1185">Reference proteome</keyword>
<comment type="similarity">
    <text evidence="2">Belongs to the amidase family.</text>
</comment>
<evidence type="ECO:0000256" key="4">
    <source>
        <dbReference type="ARBA" id="ARBA00022801"/>
    </source>
</evidence>
<evidence type="ECO:0000256" key="2">
    <source>
        <dbReference type="ARBA" id="ARBA00009199"/>
    </source>
</evidence>
<dbReference type="PANTHER" id="PTHR45847">
    <property type="entry name" value="FATTY ACID AMIDE HYDROLASE"/>
    <property type="match status" value="1"/>
</dbReference>
<evidence type="ECO:0000259" key="5">
    <source>
        <dbReference type="Pfam" id="PF01425"/>
    </source>
</evidence>
<dbReference type="FunFam" id="3.90.1300.10:FF:000003">
    <property type="entry name" value="Amidase signature enzyme"/>
    <property type="match status" value="1"/>
</dbReference>
<comment type="catalytic activity">
    <reaction evidence="1">
        <text>a monocarboxylic acid amide + H2O = a monocarboxylate + NH4(+)</text>
        <dbReference type="Rhea" id="RHEA:12020"/>
        <dbReference type="ChEBI" id="CHEBI:15377"/>
        <dbReference type="ChEBI" id="CHEBI:28938"/>
        <dbReference type="ChEBI" id="CHEBI:35757"/>
        <dbReference type="ChEBI" id="CHEBI:83628"/>
        <dbReference type="EC" id="3.5.1.4"/>
    </reaction>
</comment>
<sequence length="699" mass="78520">MFDNRKTKDGLLKVEPRGERTRDQVRGVFSRQNIRTGATYLGPDEPVYHSPGEWERSIKAEAWSRKIERIGHVMLGLLLHLLKFFPISFDPRSLWDNAAILKRRERLNRLVGILNDPNEFSNNLNAFELTILSTPAHEIVARIGARRLNWNAKNVLKAFIKAAIHAHVETNCLTEIMFEEALERADQLDKEFAATGRLRGRLHGIPVSLKDQINVEGYDSTIGFTKFVNQPAGENAPIVDRLIEEGAIPFTKTNVPQSKPHRLFSFECSNPIFGPTHNPYKRGFTCGGSSGGEAALLASDGSCLGIGSDIGGSLRIPAHYCGCYSLKPCSGRIVQHGMRRSNDGYAEIMGVIGPMARCWEDLVLLSQVMLHKPDPTTSRKYGLIPLEDFRYDIFDPLVAENTPPSLKFGYFTSNDLIETSSPCQRAVQETVEVLRLAGYDCVEIDPSKSLTYDIRKTLVLDGLVIYVGLSSADGYHTMLSHVGSDHIDWSMFLTTIGCKLPNWLRWTLCGVLKYLVRNEMMARLVEASRAKTTGELQQWRVRKDAYCLKLWEELELDGLICPTQAVPAIPMGSSWNKSYLAESTLIWNLVDSTVGQLPITRVDVQKDQFRRATELMTRSSRRHVKKAQVTKLLPNIEESEGLPVGIQLVCGLWEEEKTLALMGIIEKCWNNRPNQNAPLSRPGDFIAEKQRIGIANPHH</sequence>
<proteinExistence type="inferred from homology"/>
<gene>
    <name evidence="6" type="ORF">PSTT_14163</name>
</gene>
<dbReference type="InterPro" id="IPR020556">
    <property type="entry name" value="Amidase_CS"/>
</dbReference>
<dbReference type="VEuPathDB" id="FungiDB:PSHT_07605"/>
<dbReference type="Proteomes" id="UP000239156">
    <property type="component" value="Unassembled WGS sequence"/>
</dbReference>
<evidence type="ECO:0000313" key="6">
    <source>
        <dbReference type="EMBL" id="POV98827.1"/>
    </source>
</evidence>
<dbReference type="InterPro" id="IPR052096">
    <property type="entry name" value="Endocannabinoid_amidase"/>
</dbReference>
<dbReference type="EC" id="3.5.1.4" evidence="3"/>
<feature type="domain" description="Amidase" evidence="5">
    <location>
        <begin position="155"/>
        <end position="659"/>
    </location>
</feature>
<evidence type="ECO:0000256" key="3">
    <source>
        <dbReference type="ARBA" id="ARBA00012922"/>
    </source>
</evidence>
<dbReference type="InterPro" id="IPR023631">
    <property type="entry name" value="Amidase_dom"/>
</dbReference>